<protein>
    <submittedName>
        <fullName evidence="1">Uncharacterized protein</fullName>
    </submittedName>
</protein>
<dbReference type="Proteomes" id="UP001042704">
    <property type="component" value="Chromosome"/>
</dbReference>
<proteinExistence type="predicted"/>
<reference evidence="1" key="2">
    <citation type="submission" date="2019-02" db="EMBL/GenBank/DDBJ databases">
        <authorList>
            <person name="Chen S.-C."/>
            <person name="Chien H.-H."/>
            <person name="Lai M.-C."/>
        </authorList>
    </citation>
    <scope>NUCLEOTIDE SEQUENCE</scope>
    <source>
        <strain evidence="1">N2F9704</strain>
    </source>
</reference>
<sequence>MTQVPKLTEKEWIILKLFIIQEGFAIENAKHNPRRRMKGFDPLYLAPNHFYSYPDDIVARLTTHKYVNPEEEGSYRSRYDDGYVKDIHAVTIPTAGKTCRKLVDLGIFERVEKKRTQKKFQETTQYFLKSDFETFKSVLLFLMQNCDAYERVEMLSHSYCRNIITEDLVRTRLFEKQVSIISKHDIFDFAPDEIPSVLTILDDKKEGNDADFEKMILDEIREIEKHPGYKTRNASDWVFSTPFFAQHSIPIFPEGMPRKEKLERIQKENNSPPSYSPNSIDAITHFPGILDDQFKTIEQERLILPILALIQSSPAALAEFVLGTWEPFQIYHGFTHKKDEKFSNLLFMRLISLAISDMARTLTIPGNKNVDSFDLREISDRPTIDGEYSQEDALLRIGLTCGYDIYYDMGYSTSKRKYHSIIPTIEEKNPQQNKFWVKVRVRQVSPFFIKKTEIKDITLLLTLLAEKSRVSNHIRGKLSNRMQNLLLRYDNIKAPTSAFTTFLIEEINRTLLREDFDDVKAFSEIEISPMTQDLIDGYYTSNEYDDDSTGSNYRFLLYRNRSLLDDTFPYAIARYGDVQNPI</sequence>
<reference evidence="1" key="1">
    <citation type="journal article" date="2001" name="Int. J. Syst. Evol. Microbiol.">
        <title>Methanofollis aquaemaris sp. nov., a methanogen isolated from an aquaculture fish pond.</title>
        <authorList>
            <person name="Lai M.C."/>
            <person name="Chen S.C."/>
        </authorList>
    </citation>
    <scope>NUCLEOTIDE SEQUENCE</scope>
    <source>
        <strain evidence="1">N2F9704</strain>
    </source>
</reference>
<evidence type="ECO:0000313" key="2">
    <source>
        <dbReference type="Proteomes" id="UP001042704"/>
    </source>
</evidence>
<evidence type="ECO:0000313" key="1">
    <source>
        <dbReference type="EMBL" id="QSZ68190.1"/>
    </source>
</evidence>
<dbReference type="KEGG" id="maqe:RJ40_12140"/>
<name>A0A8A3S998_9EURY</name>
<accession>A0A8A3S998</accession>
<keyword evidence="2" id="KW-1185">Reference proteome</keyword>
<dbReference type="RefSeq" id="WP_265581136.1">
    <property type="nucleotide sequence ID" value="NZ_CP036172.1"/>
</dbReference>
<dbReference type="AlphaFoldDB" id="A0A8A3S998"/>
<dbReference type="GeneID" id="76425130"/>
<dbReference type="EMBL" id="CP036172">
    <property type="protein sequence ID" value="QSZ68190.1"/>
    <property type="molecule type" value="Genomic_DNA"/>
</dbReference>
<gene>
    <name evidence="1" type="ORF">RJ40_12140</name>
</gene>
<organism evidence="1 2">
    <name type="scientific">Methanofollis aquaemaris</name>
    <dbReference type="NCBI Taxonomy" id="126734"/>
    <lineage>
        <taxon>Archaea</taxon>
        <taxon>Methanobacteriati</taxon>
        <taxon>Methanobacteriota</taxon>
        <taxon>Stenosarchaea group</taxon>
        <taxon>Methanomicrobia</taxon>
        <taxon>Methanomicrobiales</taxon>
        <taxon>Methanomicrobiaceae</taxon>
        <taxon>Methanofollis</taxon>
    </lineage>
</organism>